<proteinExistence type="predicted"/>
<dbReference type="Proteomes" id="UP000762676">
    <property type="component" value="Unassembled WGS sequence"/>
</dbReference>
<dbReference type="AlphaFoldDB" id="A0AAV4EV58"/>
<accession>A0AAV4EV58</accession>
<evidence type="ECO:0000313" key="1">
    <source>
        <dbReference type="EMBL" id="GFR64495.1"/>
    </source>
</evidence>
<gene>
    <name evidence="1" type="ORF">ElyMa_000179700</name>
</gene>
<evidence type="ECO:0000313" key="2">
    <source>
        <dbReference type="Proteomes" id="UP000762676"/>
    </source>
</evidence>
<dbReference type="EMBL" id="BMAT01000348">
    <property type="protein sequence ID" value="GFR64495.1"/>
    <property type="molecule type" value="Genomic_DNA"/>
</dbReference>
<keyword evidence="2" id="KW-1185">Reference proteome</keyword>
<organism evidence="1 2">
    <name type="scientific">Elysia marginata</name>
    <dbReference type="NCBI Taxonomy" id="1093978"/>
    <lineage>
        <taxon>Eukaryota</taxon>
        <taxon>Metazoa</taxon>
        <taxon>Spiralia</taxon>
        <taxon>Lophotrochozoa</taxon>
        <taxon>Mollusca</taxon>
        <taxon>Gastropoda</taxon>
        <taxon>Heterobranchia</taxon>
        <taxon>Euthyneura</taxon>
        <taxon>Panpulmonata</taxon>
        <taxon>Sacoglossa</taxon>
        <taxon>Placobranchoidea</taxon>
        <taxon>Plakobranchidae</taxon>
        <taxon>Elysia</taxon>
    </lineage>
</organism>
<protein>
    <submittedName>
        <fullName evidence="1">Uncharacterized protein</fullName>
    </submittedName>
</protein>
<name>A0AAV4EV58_9GAST</name>
<comment type="caution">
    <text evidence="1">The sequence shown here is derived from an EMBL/GenBank/DDBJ whole genome shotgun (WGS) entry which is preliminary data.</text>
</comment>
<reference evidence="1 2" key="1">
    <citation type="journal article" date="2021" name="Elife">
        <title>Chloroplast acquisition without the gene transfer in kleptoplastic sea slugs, Plakobranchus ocellatus.</title>
        <authorList>
            <person name="Maeda T."/>
            <person name="Takahashi S."/>
            <person name="Yoshida T."/>
            <person name="Shimamura S."/>
            <person name="Takaki Y."/>
            <person name="Nagai Y."/>
            <person name="Toyoda A."/>
            <person name="Suzuki Y."/>
            <person name="Arimoto A."/>
            <person name="Ishii H."/>
            <person name="Satoh N."/>
            <person name="Nishiyama T."/>
            <person name="Hasebe M."/>
            <person name="Maruyama T."/>
            <person name="Minagawa J."/>
            <person name="Obokata J."/>
            <person name="Shigenobu S."/>
        </authorList>
    </citation>
    <scope>NUCLEOTIDE SEQUENCE [LARGE SCALE GENOMIC DNA]</scope>
</reference>
<sequence length="112" mass="12527">MGCSGTAAERQWHDTNRSNRNAYTFMNPLVRNGSGTAPADLRYRGGNFLIAPRTDSEAAAEGTADKNAVVAWVFFPRKSKLALWALSFPRCRCVRTRQTCRAVPHVWIQAQE</sequence>